<reference evidence="4" key="1">
    <citation type="submission" date="2014-03" db="EMBL/GenBank/DDBJ databases">
        <authorList>
            <person name="Aksoy S."/>
            <person name="Warren W."/>
            <person name="Wilson R.K."/>
        </authorList>
    </citation>
    <scope>NUCLEOTIDE SEQUENCE [LARGE SCALE GENOMIC DNA]</scope>
    <source>
        <strain evidence="4">IAEA</strain>
    </source>
</reference>
<organism evidence="3 4">
    <name type="scientific">Glossina brevipalpis</name>
    <dbReference type="NCBI Taxonomy" id="37001"/>
    <lineage>
        <taxon>Eukaryota</taxon>
        <taxon>Metazoa</taxon>
        <taxon>Ecdysozoa</taxon>
        <taxon>Arthropoda</taxon>
        <taxon>Hexapoda</taxon>
        <taxon>Insecta</taxon>
        <taxon>Pterygota</taxon>
        <taxon>Neoptera</taxon>
        <taxon>Endopterygota</taxon>
        <taxon>Diptera</taxon>
        <taxon>Brachycera</taxon>
        <taxon>Muscomorpha</taxon>
        <taxon>Hippoboscoidea</taxon>
        <taxon>Glossinidae</taxon>
        <taxon>Glossina</taxon>
    </lineage>
</organism>
<dbReference type="FunFam" id="3.10.20.90:FF:000417">
    <property type="entry name" value="GD22628"/>
    <property type="match status" value="1"/>
</dbReference>
<dbReference type="SMART" id="SM00314">
    <property type="entry name" value="RA"/>
    <property type="match status" value="2"/>
</dbReference>
<dbReference type="Pfam" id="PF00788">
    <property type="entry name" value="RA"/>
    <property type="match status" value="2"/>
</dbReference>
<dbReference type="AlphaFoldDB" id="A0A1A9WX91"/>
<dbReference type="Proteomes" id="UP000091820">
    <property type="component" value="Unassembled WGS sequence"/>
</dbReference>
<feature type="domain" description="Ras-associating" evidence="2">
    <location>
        <begin position="176"/>
        <end position="268"/>
    </location>
</feature>
<name>A0A1A9WX91_9MUSC</name>
<dbReference type="GO" id="GO:0007165">
    <property type="term" value="P:signal transduction"/>
    <property type="evidence" value="ECO:0007669"/>
    <property type="project" value="InterPro"/>
</dbReference>
<protein>
    <recommendedName>
        <fullName evidence="2">Ras-associating domain-containing protein</fullName>
    </recommendedName>
</protein>
<sequence length="504" mass="57151">MSKDDYRGQIFYIKLPILLETCCSFMLKHVQISPLRNRSDSVSLRSSNSCASSMCGSPEPATDLPRTPSRASSYSSLSDHLPQTTIKVFTSCLKIDIEYKTLGIQWDTTSKEVIMQLLRRLKMRHRDPRLFYLSMEVSVRRAGVKTVLVLDDDTRPAVLQACHPKGESRFYLQLKPGGLIRVHTSELQPSSQYKSLVISEETTSDELLQLLLSCYNSPEPVEQFSIYEVCPGQEYQRKLHPDDIPLRAQAKRAERGEVCHFLVRRNPNYLRHRQVLTTLDEVVQNYTSRPSKSFDTDSSLGSLDENTSLLDVSIESLSDDMQSLMTSSEEDDCASISSSSDTSNEVTHIVQRTPSILTIIPKTRKICTKSHKNYKSCDFCFKNPAEQQASLSYSPVYNIREIRSVAHSFSPLGNDKKYLDFEANDYIETVTNYHRGGEKLYRNDQRATEGSRMILDATNPYETLDNTNDNITLKAKVAKTQTMTLLGEEVNNNPAKGLGHFIYI</sequence>
<accession>A0A1A9WX91</accession>
<reference evidence="3" key="2">
    <citation type="submission" date="2020-05" db="UniProtKB">
        <authorList>
            <consortium name="EnsemblMetazoa"/>
        </authorList>
    </citation>
    <scope>IDENTIFICATION</scope>
    <source>
        <strain evidence="3">IAEA</strain>
    </source>
</reference>
<feature type="region of interest" description="Disordered" evidence="1">
    <location>
        <begin position="50"/>
        <end position="77"/>
    </location>
</feature>
<dbReference type="InterPro" id="IPR029071">
    <property type="entry name" value="Ubiquitin-like_domsf"/>
</dbReference>
<evidence type="ECO:0000313" key="4">
    <source>
        <dbReference type="Proteomes" id="UP000091820"/>
    </source>
</evidence>
<dbReference type="PANTHER" id="PTHR21298:SF2">
    <property type="entry name" value="GH01721P"/>
    <property type="match status" value="1"/>
</dbReference>
<dbReference type="PROSITE" id="PS50200">
    <property type="entry name" value="RA"/>
    <property type="match status" value="2"/>
</dbReference>
<dbReference type="GO" id="GO:0045742">
    <property type="term" value="P:positive regulation of epidermal growth factor receptor signaling pathway"/>
    <property type="evidence" value="ECO:0007669"/>
    <property type="project" value="TreeGrafter"/>
</dbReference>
<dbReference type="VEuPathDB" id="VectorBase:GBRI035756"/>
<proteinExistence type="predicted"/>
<evidence type="ECO:0000256" key="1">
    <source>
        <dbReference type="SAM" id="MobiDB-lite"/>
    </source>
</evidence>
<evidence type="ECO:0000313" key="3">
    <source>
        <dbReference type="EnsemblMetazoa" id="GBRI035756-PA"/>
    </source>
</evidence>
<dbReference type="Gene3D" id="3.10.20.90">
    <property type="entry name" value="Phosphatidylinositol 3-kinase Catalytic Subunit, Chain A, domain 1"/>
    <property type="match status" value="2"/>
</dbReference>
<dbReference type="InterPro" id="IPR000159">
    <property type="entry name" value="RA_dom"/>
</dbReference>
<dbReference type="CDD" id="cd17043">
    <property type="entry name" value="RA"/>
    <property type="match status" value="1"/>
</dbReference>
<dbReference type="FunFam" id="3.10.20.90:FF:000295">
    <property type="entry name" value="AGAP008705-PA"/>
    <property type="match status" value="1"/>
</dbReference>
<dbReference type="GO" id="GO:0045743">
    <property type="term" value="P:positive regulation of fibroblast growth factor receptor signaling pathway"/>
    <property type="evidence" value="ECO:0007669"/>
    <property type="project" value="TreeGrafter"/>
</dbReference>
<dbReference type="SUPFAM" id="SSF54236">
    <property type="entry name" value="Ubiquitin-like"/>
    <property type="match status" value="2"/>
</dbReference>
<dbReference type="EnsemblMetazoa" id="GBRI035756-RA">
    <property type="protein sequence ID" value="GBRI035756-PA"/>
    <property type="gene ID" value="GBRI035756"/>
</dbReference>
<dbReference type="PANTHER" id="PTHR21298">
    <property type="entry name" value="GH01721P"/>
    <property type="match status" value="1"/>
</dbReference>
<evidence type="ECO:0000259" key="2">
    <source>
        <dbReference type="PROSITE" id="PS50200"/>
    </source>
</evidence>
<keyword evidence="4" id="KW-1185">Reference proteome</keyword>
<feature type="domain" description="Ras-associating" evidence="2">
    <location>
        <begin position="82"/>
        <end position="175"/>
    </location>
</feature>